<dbReference type="Gene3D" id="2.60.120.260">
    <property type="entry name" value="Galactose-binding domain-like"/>
    <property type="match status" value="1"/>
</dbReference>
<dbReference type="Pfam" id="PF22633">
    <property type="entry name" value="F5_F8_type_C_2"/>
    <property type="match status" value="1"/>
</dbReference>
<dbReference type="Proteomes" id="UP000251993">
    <property type="component" value="Chromosome"/>
</dbReference>
<gene>
    <name evidence="2" type="ORF">DR864_16660</name>
</gene>
<protein>
    <submittedName>
        <fullName evidence="2">Uncharacterized protein</fullName>
    </submittedName>
</protein>
<accession>A0A344TKU3</accession>
<dbReference type="EMBL" id="CP030850">
    <property type="protein sequence ID" value="AXE19264.1"/>
    <property type="molecule type" value="Genomic_DNA"/>
</dbReference>
<dbReference type="Gene3D" id="3.20.20.80">
    <property type="entry name" value="Glycosidases"/>
    <property type="match status" value="1"/>
</dbReference>
<dbReference type="InterPro" id="IPR017853">
    <property type="entry name" value="GH"/>
</dbReference>
<sequence>MKKTLIYLQIFLFSLSFAGYGQDNKRYLAMLVLNIQEDNQYEYYADMVPGAKSIGCNSVYITVRWDITKCPSFQCLSNPNIASEWRPVDNVIAKALQQGMDKIALRIHLGANNAYGINRSGFIWGGEANEMRDAAGNVYTDGYNDKMFSLAHQPSVEKAKAFVTEVTQRYKYLQEQGKLLFISVSITSNQEGEYPHGSLFDYSSHMKNAFSNWHLAQYGTAAQPPTNQNDEAGRRWYVFRHLKLKEFLDQMGNAVKAVDSNIKFVLDMGSVFDGASKNRGTIGFQKLNCRFDGVKVNDDMFYNHRFSMDLLRTNVPNKWIMNEMFPQGTTTDKINFLKQSYEHGAKFVTLVIGSPNAINDFAPATQSSEIQQLLTTPMSPITATSTTTYSLLSILNNSGYNLSSYSQPKNIVLNDDILPQCSPNTCNFTLGIHTDNPNPTCGAAVTLSANCTGGNCAGVSYSWSGKGVNGSENFVSVNVPAAKGNYTYTLTATKEGCNSQAVTTLNVTECGEEKLCAVNRVRLKFRDDCCQNHLVGAQIQGSSDGVTWDSLYTISQNGNGTWQEFTINNLAVYPQVRFVPSENGNGDLAEIEFYHGSKKLTGTPFGRGGSFINALDGDESTLWIAPTSRVANFLGLVLKGCGGGS</sequence>
<dbReference type="AlphaFoldDB" id="A0A344TKU3"/>
<keyword evidence="3" id="KW-1185">Reference proteome</keyword>
<proteinExistence type="predicted"/>
<name>A0A344TKU3_9BACT</name>
<evidence type="ECO:0000313" key="3">
    <source>
        <dbReference type="Proteomes" id="UP000251993"/>
    </source>
</evidence>
<dbReference type="RefSeq" id="WP_114068047.1">
    <property type="nucleotide sequence ID" value="NZ_CP030850.1"/>
</dbReference>
<feature type="signal peptide" evidence="1">
    <location>
        <begin position="1"/>
        <end position="18"/>
    </location>
</feature>
<keyword evidence="1" id="KW-0732">Signal</keyword>
<dbReference type="SUPFAM" id="SSF49785">
    <property type="entry name" value="Galactose-binding domain-like"/>
    <property type="match status" value="1"/>
</dbReference>
<dbReference type="SUPFAM" id="SSF51445">
    <property type="entry name" value="(Trans)glycosidases"/>
    <property type="match status" value="1"/>
</dbReference>
<dbReference type="OrthoDB" id="901365at2"/>
<feature type="chain" id="PRO_5016782191" evidence="1">
    <location>
        <begin position="19"/>
        <end position="645"/>
    </location>
</feature>
<evidence type="ECO:0000313" key="2">
    <source>
        <dbReference type="EMBL" id="AXE19264.1"/>
    </source>
</evidence>
<dbReference type="KEGG" id="run:DR864_16660"/>
<organism evidence="2 3">
    <name type="scientific">Runella rosea</name>
    <dbReference type="NCBI Taxonomy" id="2259595"/>
    <lineage>
        <taxon>Bacteria</taxon>
        <taxon>Pseudomonadati</taxon>
        <taxon>Bacteroidota</taxon>
        <taxon>Cytophagia</taxon>
        <taxon>Cytophagales</taxon>
        <taxon>Spirosomataceae</taxon>
        <taxon>Runella</taxon>
    </lineage>
</organism>
<dbReference type="InterPro" id="IPR008979">
    <property type="entry name" value="Galactose-bd-like_sf"/>
</dbReference>
<evidence type="ECO:0000256" key="1">
    <source>
        <dbReference type="SAM" id="SignalP"/>
    </source>
</evidence>
<reference evidence="2 3" key="1">
    <citation type="submission" date="2018-07" db="EMBL/GenBank/DDBJ databases">
        <title>Genome sequencing of Runella.</title>
        <authorList>
            <person name="Baek M.-G."/>
            <person name="Yi H."/>
        </authorList>
    </citation>
    <scope>NUCLEOTIDE SEQUENCE [LARGE SCALE GENOMIC DNA]</scope>
    <source>
        <strain evidence="2 3">HYN0085</strain>
    </source>
</reference>